<dbReference type="AlphaFoldDB" id="A0A9D2HG55"/>
<protein>
    <submittedName>
        <fullName evidence="1">Uncharacterized protein</fullName>
    </submittedName>
</protein>
<organism evidence="1 2">
    <name type="scientific">Candidatus Lachnoclostridium stercoravium</name>
    <dbReference type="NCBI Taxonomy" id="2838633"/>
    <lineage>
        <taxon>Bacteria</taxon>
        <taxon>Bacillati</taxon>
        <taxon>Bacillota</taxon>
        <taxon>Clostridia</taxon>
        <taxon>Lachnospirales</taxon>
        <taxon>Lachnospiraceae</taxon>
    </lineage>
</organism>
<name>A0A9D2HG55_9FIRM</name>
<evidence type="ECO:0000313" key="2">
    <source>
        <dbReference type="Proteomes" id="UP000823900"/>
    </source>
</evidence>
<accession>A0A9D2HG55</accession>
<dbReference type="EMBL" id="DWZA01000051">
    <property type="protein sequence ID" value="HJA71041.1"/>
    <property type="molecule type" value="Genomic_DNA"/>
</dbReference>
<evidence type="ECO:0000313" key="1">
    <source>
        <dbReference type="EMBL" id="HJA71041.1"/>
    </source>
</evidence>
<gene>
    <name evidence="1" type="ORF">IAA07_05590</name>
</gene>
<comment type="caution">
    <text evidence="1">The sequence shown here is derived from an EMBL/GenBank/DDBJ whole genome shotgun (WGS) entry which is preliminary data.</text>
</comment>
<reference evidence="1" key="1">
    <citation type="journal article" date="2021" name="PeerJ">
        <title>Extensive microbial diversity within the chicken gut microbiome revealed by metagenomics and culture.</title>
        <authorList>
            <person name="Gilroy R."/>
            <person name="Ravi A."/>
            <person name="Getino M."/>
            <person name="Pursley I."/>
            <person name="Horton D.L."/>
            <person name="Alikhan N.F."/>
            <person name="Baker D."/>
            <person name="Gharbi K."/>
            <person name="Hall N."/>
            <person name="Watson M."/>
            <person name="Adriaenssens E.M."/>
            <person name="Foster-Nyarko E."/>
            <person name="Jarju S."/>
            <person name="Secka A."/>
            <person name="Antonio M."/>
            <person name="Oren A."/>
            <person name="Chaudhuri R.R."/>
            <person name="La Ragione R."/>
            <person name="Hildebrand F."/>
            <person name="Pallen M.J."/>
        </authorList>
    </citation>
    <scope>NUCLEOTIDE SEQUENCE</scope>
    <source>
        <strain evidence="1">CHK178-16964</strain>
    </source>
</reference>
<proteinExistence type="predicted"/>
<sequence>MENKFIRLVGPDICLSSQAAEYYKRNRRFLEEFEPVRKEFSSPSY</sequence>
<reference evidence="1" key="2">
    <citation type="submission" date="2021-04" db="EMBL/GenBank/DDBJ databases">
        <authorList>
            <person name="Gilroy R."/>
        </authorList>
    </citation>
    <scope>NUCLEOTIDE SEQUENCE</scope>
    <source>
        <strain evidence="1">CHK178-16964</strain>
    </source>
</reference>
<dbReference type="Proteomes" id="UP000823900">
    <property type="component" value="Unassembled WGS sequence"/>
</dbReference>